<dbReference type="GeneID" id="85307002"/>
<accession>A0AAJ0C3F7</accession>
<feature type="region of interest" description="Disordered" evidence="1">
    <location>
        <begin position="1"/>
        <end position="27"/>
    </location>
</feature>
<organism evidence="2 3">
    <name type="scientific">Phialemonium atrogriseum</name>
    <dbReference type="NCBI Taxonomy" id="1093897"/>
    <lineage>
        <taxon>Eukaryota</taxon>
        <taxon>Fungi</taxon>
        <taxon>Dikarya</taxon>
        <taxon>Ascomycota</taxon>
        <taxon>Pezizomycotina</taxon>
        <taxon>Sordariomycetes</taxon>
        <taxon>Sordariomycetidae</taxon>
        <taxon>Cephalothecales</taxon>
        <taxon>Cephalothecaceae</taxon>
        <taxon>Phialemonium</taxon>
    </lineage>
</organism>
<dbReference type="AlphaFoldDB" id="A0AAJ0C3F7"/>
<dbReference type="EMBL" id="MU839003">
    <property type="protein sequence ID" value="KAK1769240.1"/>
    <property type="molecule type" value="Genomic_DNA"/>
</dbReference>
<evidence type="ECO:0000313" key="2">
    <source>
        <dbReference type="EMBL" id="KAK1769240.1"/>
    </source>
</evidence>
<name>A0AAJ0C3F7_9PEZI</name>
<evidence type="ECO:0000256" key="1">
    <source>
        <dbReference type="SAM" id="MobiDB-lite"/>
    </source>
</evidence>
<protein>
    <submittedName>
        <fullName evidence="2">Uncharacterized protein</fullName>
    </submittedName>
</protein>
<sequence>MLERETRNHRRHLFEQPAMPTTRHQVGKRNCRGKLRGLVEIRLKPTQGSIVSGFSEGSCHSTSKAYKLRFSHTAHRPPPTSTVGFIAGSHRRRRQGPLRIAFPTLPRISFKVYLTYLCICCVESRHLSLVKLMLQFPVAVYGLKEMTKLPWCFPGEKVWPSPTKASRCQGVTHWRNEKDSAREIAPASSHHVPTADGHIPCRRPELGRGRLGLAAS</sequence>
<gene>
    <name evidence="2" type="ORF">QBC33DRAFT_348050</name>
</gene>
<dbReference type="Proteomes" id="UP001244011">
    <property type="component" value="Unassembled WGS sequence"/>
</dbReference>
<comment type="caution">
    <text evidence="2">The sequence shown here is derived from an EMBL/GenBank/DDBJ whole genome shotgun (WGS) entry which is preliminary data.</text>
</comment>
<reference evidence="2" key="1">
    <citation type="submission" date="2023-06" db="EMBL/GenBank/DDBJ databases">
        <title>Genome-scale phylogeny and comparative genomics of the fungal order Sordariales.</title>
        <authorList>
            <consortium name="Lawrence Berkeley National Laboratory"/>
            <person name="Hensen N."/>
            <person name="Bonometti L."/>
            <person name="Westerberg I."/>
            <person name="Brannstrom I.O."/>
            <person name="Guillou S."/>
            <person name="Cros-Aarteil S."/>
            <person name="Calhoun S."/>
            <person name="Haridas S."/>
            <person name="Kuo A."/>
            <person name="Mondo S."/>
            <person name="Pangilinan J."/>
            <person name="Riley R."/>
            <person name="Labutti K."/>
            <person name="Andreopoulos B."/>
            <person name="Lipzen A."/>
            <person name="Chen C."/>
            <person name="Yanf M."/>
            <person name="Daum C."/>
            <person name="Ng V."/>
            <person name="Clum A."/>
            <person name="Steindorff A."/>
            <person name="Ohm R."/>
            <person name="Martin F."/>
            <person name="Silar P."/>
            <person name="Natvig D."/>
            <person name="Lalanne C."/>
            <person name="Gautier V."/>
            <person name="Ament-Velasquez S.L."/>
            <person name="Kruys A."/>
            <person name="Hutchinson M.I."/>
            <person name="Powell A.J."/>
            <person name="Barry K."/>
            <person name="Miller A.N."/>
            <person name="Grigoriev I.V."/>
            <person name="Debuchy R."/>
            <person name="Gladieux P."/>
            <person name="Thoren M.H."/>
            <person name="Johannesson H."/>
        </authorList>
    </citation>
    <scope>NUCLEOTIDE SEQUENCE</scope>
    <source>
        <strain evidence="2">8032-3</strain>
    </source>
</reference>
<proteinExistence type="predicted"/>
<dbReference type="RefSeq" id="XP_060285453.1">
    <property type="nucleotide sequence ID" value="XM_060423815.1"/>
</dbReference>
<keyword evidence="3" id="KW-1185">Reference proteome</keyword>
<evidence type="ECO:0000313" key="3">
    <source>
        <dbReference type="Proteomes" id="UP001244011"/>
    </source>
</evidence>